<evidence type="ECO:0000313" key="4">
    <source>
        <dbReference type="Proteomes" id="UP000293902"/>
    </source>
</evidence>
<dbReference type="EMBL" id="CP036313">
    <property type="protein sequence ID" value="QBH14337.1"/>
    <property type="molecule type" value="Genomic_DNA"/>
</dbReference>
<dbReference type="InterPro" id="IPR006521">
    <property type="entry name" value="Tail_protein_I"/>
</dbReference>
<evidence type="ECO:0000313" key="3">
    <source>
        <dbReference type="Proteomes" id="UP000248798"/>
    </source>
</evidence>
<gene>
    <name evidence="2" type="ORF">DO021_19690</name>
    <name evidence="1" type="ORF">EYB58_16290</name>
</gene>
<name>A0A328F7I7_9BACT</name>
<protein>
    <submittedName>
        <fullName evidence="2">Uncharacterized protein</fullName>
    </submittedName>
</protein>
<dbReference type="Pfam" id="PF09684">
    <property type="entry name" value="Tail_P2_I"/>
    <property type="match status" value="1"/>
</dbReference>
<reference evidence="2 3" key="1">
    <citation type="submission" date="2018-06" db="EMBL/GenBank/DDBJ databases">
        <title>Complete Genome Sequence of Desulfobacter hydrogenophilus (DSM3380).</title>
        <authorList>
            <person name="Marietou A."/>
            <person name="Schreiber L."/>
            <person name="Marshall I."/>
            <person name="Jorgensen B."/>
        </authorList>
    </citation>
    <scope>NUCLEOTIDE SEQUENCE [LARGE SCALE GENOMIC DNA]</scope>
    <source>
        <strain evidence="2 3">DSM 3380</strain>
    </source>
</reference>
<reference evidence="1 4" key="2">
    <citation type="submission" date="2019-02" db="EMBL/GenBank/DDBJ databases">
        <title>Complete genome sequence of Desulfobacter hydrogenophilus AcRS1.</title>
        <authorList>
            <person name="Marietou A."/>
            <person name="Lund M.B."/>
            <person name="Marshall I.P.G."/>
            <person name="Schreiber L."/>
            <person name="Jorgensen B."/>
        </authorList>
    </citation>
    <scope>NUCLEOTIDE SEQUENCE [LARGE SCALE GENOMIC DNA]</scope>
    <source>
        <strain evidence="1 4">AcRS1</strain>
    </source>
</reference>
<organism evidence="2 3">
    <name type="scientific">Desulfobacter hydrogenophilus</name>
    <dbReference type="NCBI Taxonomy" id="2291"/>
    <lineage>
        <taxon>Bacteria</taxon>
        <taxon>Pseudomonadati</taxon>
        <taxon>Thermodesulfobacteriota</taxon>
        <taxon>Desulfobacteria</taxon>
        <taxon>Desulfobacterales</taxon>
        <taxon>Desulfobacteraceae</taxon>
        <taxon>Desulfobacter</taxon>
    </lineage>
</organism>
<proteinExistence type="predicted"/>
<dbReference type="AlphaFoldDB" id="A0A328F7I7"/>
<dbReference type="Proteomes" id="UP000248798">
    <property type="component" value="Unassembled WGS sequence"/>
</dbReference>
<dbReference type="RefSeq" id="WP_111959855.1">
    <property type="nucleotide sequence ID" value="NZ_CP036313.1"/>
</dbReference>
<accession>A0A328F7I7</accession>
<evidence type="ECO:0000313" key="1">
    <source>
        <dbReference type="EMBL" id="QBH14337.1"/>
    </source>
</evidence>
<dbReference type="Proteomes" id="UP000293902">
    <property type="component" value="Chromosome"/>
</dbReference>
<keyword evidence="4" id="KW-1185">Reference proteome</keyword>
<evidence type="ECO:0000313" key="2">
    <source>
        <dbReference type="EMBL" id="RAM00339.1"/>
    </source>
</evidence>
<sequence length="316" mass="34511">MGVFWGYFKDTLRFPLIWADGPLAALVRGAAGALDACREDVAAMRTSSLPDRCEDVYLRRISDGRGLSRWESEDDALWRFRTETAFHLHMTSGRRSSIEEMFLLVGINARIVEPGDAARDWAAAGGMVLDGTWVVGVHALDGLHDLDGTWLVGGADAVIQPMGAVVGMLALDWAEFGVVMDLGDASKWDTLARRIVYEFKPARSMPVWGYALGMEFGTDVAVGLSMAMTKEFDVSQSFSATMDLAMSQVGEAPEDYLYARVGESLLRLDNGWVLGKNPMMIMAQGTSYKDFKVDGTWMVSDGNGLALADKVITVIA</sequence>
<dbReference type="EMBL" id="QLNI01000052">
    <property type="protein sequence ID" value="RAM00339.1"/>
    <property type="molecule type" value="Genomic_DNA"/>
</dbReference>
<dbReference type="OrthoDB" id="5461175at2"/>